<dbReference type="InterPro" id="IPR002048">
    <property type="entry name" value="EF_hand_dom"/>
</dbReference>
<dbReference type="Gene3D" id="1.10.238.10">
    <property type="entry name" value="EF-hand"/>
    <property type="match status" value="1"/>
</dbReference>
<feature type="domain" description="EF-hand" evidence="2">
    <location>
        <begin position="510"/>
        <end position="545"/>
    </location>
</feature>
<name>A0AAU9JX47_9CILI</name>
<evidence type="ECO:0000313" key="3">
    <source>
        <dbReference type="EMBL" id="CAG9330201.1"/>
    </source>
</evidence>
<evidence type="ECO:0000313" key="4">
    <source>
        <dbReference type="Proteomes" id="UP001162131"/>
    </source>
</evidence>
<dbReference type="SUPFAM" id="SSF47473">
    <property type="entry name" value="EF-hand"/>
    <property type="match status" value="1"/>
</dbReference>
<proteinExistence type="predicted"/>
<accession>A0AAU9JX47</accession>
<keyword evidence="4" id="KW-1185">Reference proteome</keyword>
<keyword evidence="1" id="KW-0106">Calcium</keyword>
<dbReference type="InterPro" id="IPR011992">
    <property type="entry name" value="EF-hand-dom_pair"/>
</dbReference>
<sequence length="614" mass="71635">MDFLRQSQEDFVKLQLTDMLLRPTNRKKIKSKLKKIGLYTQKEGFLHYKDFIYSELPSFDRTAMLKSRNKNIRIRNTTHLFRSPINQPKNHRRAISNSSPLSRGQAINRVRIGIVNTKYFRKNRISVISCTLYVLFSKINPLESPEWNIPNNKKISPIKHDFVYEHITLFLHVARHLNSILPNIPIQVSSDIRKQIQSAFSTINSSTPKKLLLKHKDPRIINYINQKGYCSVLAEPLNKFFFKRYPTFNEQFFEEFISTYILTNILSNQLKLCFEIYNRNSGTDISAKDIFIYFESPFFPFITNDIFAMSNGIIPLCHENTSKFMDLSSQSLPDMKNQEQFTVKFKEFIKLPFTQKFPDILLAISYILLGEFSAAFLCNHFNLPKYKVISFGNELSVKRISSNYLNYSKILDTQWLLLKPELKSYDFKPGFDINLLKYAASTFLLACDIDSICNDRIFHVTSASFKEASPIILGRYCPTITQRIFNRMSINNSSSVSIWEFIDYIEGYYDKETVHQRMFDIFDINGDREVSVLEFISLIATEETKVCPALDFEVNLISDVLEEKRRLSEPGKGSIRLQQYINLIPNPGFPDFLENQMKNNHKNRSALAQKRLQI</sequence>
<dbReference type="GO" id="GO:0005509">
    <property type="term" value="F:calcium ion binding"/>
    <property type="evidence" value="ECO:0007669"/>
    <property type="project" value="InterPro"/>
</dbReference>
<evidence type="ECO:0000259" key="2">
    <source>
        <dbReference type="PROSITE" id="PS50222"/>
    </source>
</evidence>
<dbReference type="PROSITE" id="PS50222">
    <property type="entry name" value="EF_HAND_2"/>
    <property type="match status" value="1"/>
</dbReference>
<gene>
    <name evidence="3" type="ORF">BSTOLATCC_MIC50801</name>
</gene>
<comment type="caution">
    <text evidence="3">The sequence shown here is derived from an EMBL/GenBank/DDBJ whole genome shotgun (WGS) entry which is preliminary data.</text>
</comment>
<dbReference type="InterPro" id="IPR018247">
    <property type="entry name" value="EF_Hand_1_Ca_BS"/>
</dbReference>
<protein>
    <recommendedName>
        <fullName evidence="2">EF-hand domain-containing protein</fullName>
    </recommendedName>
</protein>
<organism evidence="3 4">
    <name type="scientific">Blepharisma stoltei</name>
    <dbReference type="NCBI Taxonomy" id="1481888"/>
    <lineage>
        <taxon>Eukaryota</taxon>
        <taxon>Sar</taxon>
        <taxon>Alveolata</taxon>
        <taxon>Ciliophora</taxon>
        <taxon>Postciliodesmatophora</taxon>
        <taxon>Heterotrichea</taxon>
        <taxon>Heterotrichida</taxon>
        <taxon>Blepharismidae</taxon>
        <taxon>Blepharisma</taxon>
    </lineage>
</organism>
<dbReference type="EMBL" id="CAJZBQ010000051">
    <property type="protein sequence ID" value="CAG9330201.1"/>
    <property type="molecule type" value="Genomic_DNA"/>
</dbReference>
<dbReference type="AlphaFoldDB" id="A0AAU9JX47"/>
<evidence type="ECO:0000256" key="1">
    <source>
        <dbReference type="ARBA" id="ARBA00022837"/>
    </source>
</evidence>
<dbReference type="PROSITE" id="PS00018">
    <property type="entry name" value="EF_HAND_1"/>
    <property type="match status" value="1"/>
</dbReference>
<reference evidence="3" key="1">
    <citation type="submission" date="2021-09" db="EMBL/GenBank/DDBJ databases">
        <authorList>
            <consortium name="AG Swart"/>
            <person name="Singh M."/>
            <person name="Singh A."/>
            <person name="Seah K."/>
            <person name="Emmerich C."/>
        </authorList>
    </citation>
    <scope>NUCLEOTIDE SEQUENCE</scope>
    <source>
        <strain evidence="3">ATCC30299</strain>
    </source>
</reference>
<dbReference type="Proteomes" id="UP001162131">
    <property type="component" value="Unassembled WGS sequence"/>
</dbReference>